<organism evidence="2 3">
    <name type="scientific">Gymnopilus junonius</name>
    <name type="common">Spectacular rustgill mushroom</name>
    <name type="synonym">Gymnopilus spectabilis subsp. junonius</name>
    <dbReference type="NCBI Taxonomy" id="109634"/>
    <lineage>
        <taxon>Eukaryota</taxon>
        <taxon>Fungi</taxon>
        <taxon>Dikarya</taxon>
        <taxon>Basidiomycota</taxon>
        <taxon>Agaricomycotina</taxon>
        <taxon>Agaricomycetes</taxon>
        <taxon>Agaricomycetidae</taxon>
        <taxon>Agaricales</taxon>
        <taxon>Agaricineae</taxon>
        <taxon>Hymenogastraceae</taxon>
        <taxon>Gymnopilus</taxon>
    </lineage>
</organism>
<keyword evidence="3" id="KW-1185">Reference proteome</keyword>
<feature type="compositionally biased region" description="Acidic residues" evidence="1">
    <location>
        <begin position="502"/>
        <end position="522"/>
    </location>
</feature>
<dbReference type="AlphaFoldDB" id="A0A9P5N6P9"/>
<comment type="caution">
    <text evidence="2">The sequence shown here is derived from an EMBL/GenBank/DDBJ whole genome shotgun (WGS) entry which is preliminary data.</text>
</comment>
<dbReference type="Proteomes" id="UP000724874">
    <property type="component" value="Unassembled WGS sequence"/>
</dbReference>
<dbReference type="OrthoDB" id="435275at2759"/>
<dbReference type="PANTHER" id="PTHR14898">
    <property type="entry name" value="ENHANCER OF POLYCOMB"/>
    <property type="match status" value="1"/>
</dbReference>
<gene>
    <name evidence="2" type="ORF">CPB84DRAFT_1856225</name>
</gene>
<dbReference type="GO" id="GO:0035267">
    <property type="term" value="C:NuA4 histone acetyltransferase complex"/>
    <property type="evidence" value="ECO:0007669"/>
    <property type="project" value="InterPro"/>
</dbReference>
<feature type="region of interest" description="Disordered" evidence="1">
    <location>
        <begin position="498"/>
        <end position="524"/>
    </location>
</feature>
<feature type="region of interest" description="Disordered" evidence="1">
    <location>
        <begin position="456"/>
        <end position="480"/>
    </location>
</feature>
<evidence type="ECO:0000256" key="1">
    <source>
        <dbReference type="SAM" id="MobiDB-lite"/>
    </source>
</evidence>
<feature type="region of interest" description="Disordered" evidence="1">
    <location>
        <begin position="81"/>
        <end position="110"/>
    </location>
</feature>
<sequence>MAEPARHPLTTRTRRHDVGMHTVKVARFRTQSHGQRPRYGSCVSVAQQLAVPVGYEVAGGGKWRHQGRAAGLHTFNSCLKQGREGASSTNGANDENTSGSRSQAGGGGVARDAGIGVSVVEHPGSGGSIGEVHAYQLNSYFQTRSWVRWRGPLRRDTPDPPAARIRKQLRWRGGGDYPSSVGVMESLIRQAATASTPSLLLVKSASRGCPAFSEYQDVFSALLPANMFATYTILSWIPQPANLLKIAHAIYPYWKECRVERGGLRTIPTQNGDESDMLNKSYVCFRQCENKAIRKTRASRATSSDKLSRLQTELLHPLELAKMILTQETVKKELAAQSQVVWEKQMAFADLKRRFPSLHDKLDEELLVDKERPTKKPDASCVPGLRIKTNEQRAPLPREPVIRPKERQQLIREQIKAQLQKQKEIDHHWEDTVDGAYQNCPTTYASRLFKYFPPSSAPKWPSTSSDKTDGDSPPSPPRTPMRAFCLRKKYACSSLFGFGEEDKSEDENAMEGEEEEEDPEELEWQRRMEEHWRYDQDDVPPVSPEGADEQDHILIDGYDPTYLCHTTTLFTETDHLHLLSDPSVIVNGPDGRLHIVMPYQLGMPPTIMRRDAQGVLWPYPPNMPLPPHLAPNQALALVAAANGMAPVAMQQQLKKMQPPSATPQMQISSNGGMRPPGIPVTNLQANGAIAHHCKLSCHHHAARRCPEIHVAPTPAITNSVSAISQSEGNVEIPVNRVPPCLKSQNVTQNLCSVFATMPNVNPDLAAIQAKTLANVYMHAGANGVNMGLQLPQANMNLKLPVNRQMQWHNRAIQWPPSTVNGLGGWINGNHTSSPSMGHAVPVRTPFANGS</sequence>
<reference evidence="2" key="1">
    <citation type="submission" date="2020-11" db="EMBL/GenBank/DDBJ databases">
        <authorList>
            <consortium name="DOE Joint Genome Institute"/>
            <person name="Ahrendt S."/>
            <person name="Riley R."/>
            <person name="Andreopoulos W."/>
            <person name="LaButti K."/>
            <person name="Pangilinan J."/>
            <person name="Ruiz-duenas F.J."/>
            <person name="Barrasa J.M."/>
            <person name="Sanchez-Garcia M."/>
            <person name="Camarero S."/>
            <person name="Miyauchi S."/>
            <person name="Serrano A."/>
            <person name="Linde D."/>
            <person name="Babiker R."/>
            <person name="Drula E."/>
            <person name="Ayuso-Fernandez I."/>
            <person name="Pacheco R."/>
            <person name="Padilla G."/>
            <person name="Ferreira P."/>
            <person name="Barriuso J."/>
            <person name="Kellner H."/>
            <person name="Castanera R."/>
            <person name="Alfaro M."/>
            <person name="Ramirez L."/>
            <person name="Pisabarro A.G."/>
            <person name="Kuo A."/>
            <person name="Tritt A."/>
            <person name="Lipzen A."/>
            <person name="He G."/>
            <person name="Yan M."/>
            <person name="Ng V."/>
            <person name="Cullen D."/>
            <person name="Martin F."/>
            <person name="Rosso M.-N."/>
            <person name="Henrissat B."/>
            <person name="Hibbett D."/>
            <person name="Martinez A.T."/>
            <person name="Grigoriev I.V."/>
        </authorList>
    </citation>
    <scope>NUCLEOTIDE SEQUENCE</scope>
    <source>
        <strain evidence="2">AH 44721</strain>
    </source>
</reference>
<accession>A0A9P5N6P9</accession>
<evidence type="ECO:0000313" key="3">
    <source>
        <dbReference type="Proteomes" id="UP000724874"/>
    </source>
</evidence>
<dbReference type="EMBL" id="JADNYJ010000429">
    <property type="protein sequence ID" value="KAF8869527.1"/>
    <property type="molecule type" value="Genomic_DNA"/>
</dbReference>
<evidence type="ECO:0000313" key="2">
    <source>
        <dbReference type="EMBL" id="KAF8869527.1"/>
    </source>
</evidence>
<dbReference type="InterPro" id="IPR024943">
    <property type="entry name" value="Enhancer_polycomb"/>
</dbReference>
<feature type="compositionally biased region" description="Polar residues" evidence="1">
    <location>
        <begin position="86"/>
        <end position="103"/>
    </location>
</feature>
<protein>
    <submittedName>
        <fullName evidence="2">Uncharacterized protein</fullName>
    </submittedName>
</protein>
<dbReference type="GO" id="GO:0006357">
    <property type="term" value="P:regulation of transcription by RNA polymerase II"/>
    <property type="evidence" value="ECO:0007669"/>
    <property type="project" value="InterPro"/>
</dbReference>
<proteinExistence type="predicted"/>
<name>A0A9P5N6P9_GYMJU</name>